<gene>
    <name evidence="4" type="ORF">ACFFRE_11175</name>
</gene>
<dbReference type="SFLD" id="SFLDG01212">
    <property type="entry name" value="Phytoene_synthase_like"/>
    <property type="match status" value="1"/>
</dbReference>
<dbReference type="CDD" id="cd00683">
    <property type="entry name" value="Trans_IPPS_HH"/>
    <property type="match status" value="1"/>
</dbReference>
<name>A0ABV6C5W2_9ACTN</name>
<dbReference type="InterPro" id="IPR002060">
    <property type="entry name" value="Squ/phyt_synthse"/>
</dbReference>
<dbReference type="Pfam" id="PF00494">
    <property type="entry name" value="SQS_PSY"/>
    <property type="match status" value="1"/>
</dbReference>
<dbReference type="EMBL" id="JBHLYQ010000137">
    <property type="protein sequence ID" value="MFC0082693.1"/>
    <property type="molecule type" value="Genomic_DNA"/>
</dbReference>
<feature type="non-terminal residue" evidence="4">
    <location>
        <position position="1"/>
    </location>
</feature>
<dbReference type="InterPro" id="IPR019845">
    <property type="entry name" value="Squalene/phytoene_synthase_CS"/>
</dbReference>
<keyword evidence="2" id="KW-0808">Transferase</keyword>
<sequence length="321" mass="34024">SRPGFGGGRRLGTGSGERDARGAGGCGVSLTAQVPASRAEWAFARCEAITRREAKNFAFGIRLLPPEKRRALSAVYALARRVDDIGDGDAPPAERRQALGSLREQVRELVEGRLPAGAEDDPVLVAVAAAAERFPLPLAAFGELIEGCEQDVVGARYETLADLVGYCRKVAGTIGRLSLGVFGCPSWVEAEPLADDLGVALQLTNVLRDVREDQAMGRCYLPQVELRACGLDERLAGPPEALASVVGRLAAEAEGWYRRGLPLLSLLDRRSRACTATMAGIYHRLLQRIGADPLAVTRGRVSLSTGEKVAVALWSLAGGGA</sequence>
<reference evidence="4 5" key="1">
    <citation type="submission" date="2024-09" db="EMBL/GenBank/DDBJ databases">
        <authorList>
            <person name="Sun Q."/>
            <person name="Mori K."/>
        </authorList>
    </citation>
    <scope>NUCLEOTIDE SEQUENCE [LARGE SCALE GENOMIC DNA]</scope>
    <source>
        <strain evidence="4 5">JCM 15389</strain>
    </source>
</reference>
<dbReference type="SFLD" id="SFLDG01018">
    <property type="entry name" value="Squalene/Phytoene_Synthase_Lik"/>
    <property type="match status" value="1"/>
</dbReference>
<feature type="region of interest" description="Disordered" evidence="3">
    <location>
        <begin position="1"/>
        <end position="25"/>
    </location>
</feature>
<keyword evidence="5" id="KW-1185">Reference proteome</keyword>
<dbReference type="SFLD" id="SFLDS00005">
    <property type="entry name" value="Isoprenoid_Synthase_Type_I"/>
    <property type="match status" value="1"/>
</dbReference>
<feature type="compositionally biased region" description="Gly residues" evidence="3">
    <location>
        <begin position="1"/>
        <end position="15"/>
    </location>
</feature>
<dbReference type="PANTHER" id="PTHR31480">
    <property type="entry name" value="BIFUNCTIONAL LYCOPENE CYCLASE/PHYTOENE SYNTHASE"/>
    <property type="match status" value="1"/>
</dbReference>
<evidence type="ECO:0000256" key="1">
    <source>
        <dbReference type="ARBA" id="ARBA00004684"/>
    </source>
</evidence>
<dbReference type="InterPro" id="IPR033904">
    <property type="entry name" value="Trans_IPPS_HH"/>
</dbReference>
<evidence type="ECO:0000313" key="5">
    <source>
        <dbReference type="Proteomes" id="UP001589788"/>
    </source>
</evidence>
<proteinExistence type="predicted"/>
<dbReference type="SUPFAM" id="SSF48576">
    <property type="entry name" value="Terpenoid synthases"/>
    <property type="match status" value="1"/>
</dbReference>
<comment type="caution">
    <text evidence="4">The sequence shown here is derived from an EMBL/GenBank/DDBJ whole genome shotgun (WGS) entry which is preliminary data.</text>
</comment>
<comment type="pathway">
    <text evidence="1">Carotenoid biosynthesis; phytoene biosynthesis.</text>
</comment>
<dbReference type="InterPro" id="IPR008949">
    <property type="entry name" value="Isoprenoid_synthase_dom_sf"/>
</dbReference>
<organism evidence="4 5">
    <name type="scientific">Aciditerrimonas ferrireducens</name>
    <dbReference type="NCBI Taxonomy" id="667306"/>
    <lineage>
        <taxon>Bacteria</taxon>
        <taxon>Bacillati</taxon>
        <taxon>Actinomycetota</taxon>
        <taxon>Acidimicrobiia</taxon>
        <taxon>Acidimicrobiales</taxon>
        <taxon>Acidimicrobiaceae</taxon>
        <taxon>Aciditerrimonas</taxon>
    </lineage>
</organism>
<evidence type="ECO:0000313" key="4">
    <source>
        <dbReference type="EMBL" id="MFC0082693.1"/>
    </source>
</evidence>
<evidence type="ECO:0000256" key="2">
    <source>
        <dbReference type="ARBA" id="ARBA00022679"/>
    </source>
</evidence>
<dbReference type="PROSITE" id="PS01044">
    <property type="entry name" value="SQUALEN_PHYTOEN_SYN_1"/>
    <property type="match status" value="1"/>
</dbReference>
<accession>A0ABV6C5W2</accession>
<dbReference type="Proteomes" id="UP001589788">
    <property type="component" value="Unassembled WGS sequence"/>
</dbReference>
<dbReference type="InterPro" id="IPR044843">
    <property type="entry name" value="Trans_IPPS_bact-type"/>
</dbReference>
<protein>
    <submittedName>
        <fullName evidence="4">Phytoene/squalene synthase family protein</fullName>
    </submittedName>
</protein>
<evidence type="ECO:0000256" key="3">
    <source>
        <dbReference type="SAM" id="MobiDB-lite"/>
    </source>
</evidence>
<dbReference type="Gene3D" id="1.10.600.10">
    <property type="entry name" value="Farnesyl Diphosphate Synthase"/>
    <property type="match status" value="1"/>
</dbReference>